<organism evidence="2 3">
    <name type="scientific">Pleurodeles waltl</name>
    <name type="common">Iberian ribbed newt</name>
    <dbReference type="NCBI Taxonomy" id="8319"/>
    <lineage>
        <taxon>Eukaryota</taxon>
        <taxon>Metazoa</taxon>
        <taxon>Chordata</taxon>
        <taxon>Craniata</taxon>
        <taxon>Vertebrata</taxon>
        <taxon>Euteleostomi</taxon>
        <taxon>Amphibia</taxon>
        <taxon>Batrachia</taxon>
        <taxon>Caudata</taxon>
        <taxon>Salamandroidea</taxon>
        <taxon>Salamandridae</taxon>
        <taxon>Pleurodelinae</taxon>
        <taxon>Pleurodeles</taxon>
    </lineage>
</organism>
<name>A0AAV7MNB6_PLEWA</name>
<dbReference type="EMBL" id="JANPWB010000014">
    <property type="protein sequence ID" value="KAJ1101720.1"/>
    <property type="molecule type" value="Genomic_DNA"/>
</dbReference>
<dbReference type="AlphaFoldDB" id="A0AAV7MNB6"/>
<comment type="caution">
    <text evidence="2">The sequence shown here is derived from an EMBL/GenBank/DDBJ whole genome shotgun (WGS) entry which is preliminary data.</text>
</comment>
<reference evidence="2" key="1">
    <citation type="journal article" date="2022" name="bioRxiv">
        <title>Sequencing and chromosome-scale assembly of the giantPleurodeles waltlgenome.</title>
        <authorList>
            <person name="Brown T."/>
            <person name="Elewa A."/>
            <person name="Iarovenko S."/>
            <person name="Subramanian E."/>
            <person name="Araus A.J."/>
            <person name="Petzold A."/>
            <person name="Susuki M."/>
            <person name="Suzuki K.-i.T."/>
            <person name="Hayashi T."/>
            <person name="Toyoda A."/>
            <person name="Oliveira C."/>
            <person name="Osipova E."/>
            <person name="Leigh N.D."/>
            <person name="Simon A."/>
            <person name="Yun M.H."/>
        </authorList>
    </citation>
    <scope>NUCLEOTIDE SEQUENCE</scope>
    <source>
        <strain evidence="2">20211129_DDA</strain>
        <tissue evidence="2">Liver</tissue>
    </source>
</reference>
<evidence type="ECO:0000313" key="2">
    <source>
        <dbReference type="EMBL" id="KAJ1101720.1"/>
    </source>
</evidence>
<dbReference type="Proteomes" id="UP001066276">
    <property type="component" value="Chromosome 10"/>
</dbReference>
<feature type="region of interest" description="Disordered" evidence="1">
    <location>
        <begin position="15"/>
        <end position="42"/>
    </location>
</feature>
<evidence type="ECO:0000256" key="1">
    <source>
        <dbReference type="SAM" id="MobiDB-lite"/>
    </source>
</evidence>
<proteinExistence type="predicted"/>
<keyword evidence="3" id="KW-1185">Reference proteome</keyword>
<gene>
    <name evidence="2" type="ORF">NDU88_006785</name>
</gene>
<sequence length="128" mass="14087">MRLVRDSDSRWIAQNAAGHRDLPPATQEVSSANCDGREDPHRLPLPGGSVAVAQGEDRAQELDIVWLVPADTGDTQMASLSRPAICRDIIQECLKTANVYRLTSMQADRINQLIRTEDITVAIARLNP</sequence>
<evidence type="ECO:0000313" key="3">
    <source>
        <dbReference type="Proteomes" id="UP001066276"/>
    </source>
</evidence>
<accession>A0AAV7MNB6</accession>
<protein>
    <submittedName>
        <fullName evidence="2">Uncharacterized protein</fullName>
    </submittedName>
</protein>